<accession>A0AA39X9S8</accession>
<evidence type="ECO:0000313" key="2">
    <source>
        <dbReference type="EMBL" id="KAK0629532.1"/>
    </source>
</evidence>
<dbReference type="AlphaFoldDB" id="A0AA39X9S8"/>
<name>A0AA39X9S8_9PEZI</name>
<feature type="compositionally biased region" description="Basic and acidic residues" evidence="1">
    <location>
        <begin position="294"/>
        <end position="327"/>
    </location>
</feature>
<dbReference type="Proteomes" id="UP001174934">
    <property type="component" value="Unassembled WGS sequence"/>
</dbReference>
<comment type="caution">
    <text evidence="2">The sequence shown here is derived from an EMBL/GenBank/DDBJ whole genome shotgun (WGS) entry which is preliminary data.</text>
</comment>
<organism evidence="2 3">
    <name type="scientific">Bombardia bombarda</name>
    <dbReference type="NCBI Taxonomy" id="252184"/>
    <lineage>
        <taxon>Eukaryota</taxon>
        <taxon>Fungi</taxon>
        <taxon>Dikarya</taxon>
        <taxon>Ascomycota</taxon>
        <taxon>Pezizomycotina</taxon>
        <taxon>Sordariomycetes</taxon>
        <taxon>Sordariomycetidae</taxon>
        <taxon>Sordariales</taxon>
        <taxon>Lasiosphaeriaceae</taxon>
        <taxon>Bombardia</taxon>
    </lineage>
</organism>
<evidence type="ECO:0000313" key="3">
    <source>
        <dbReference type="Proteomes" id="UP001174934"/>
    </source>
</evidence>
<feature type="compositionally biased region" description="Polar residues" evidence="1">
    <location>
        <begin position="276"/>
        <end position="293"/>
    </location>
</feature>
<evidence type="ECO:0000256" key="1">
    <source>
        <dbReference type="SAM" id="MobiDB-lite"/>
    </source>
</evidence>
<feature type="compositionally biased region" description="Basic and acidic residues" evidence="1">
    <location>
        <begin position="261"/>
        <end position="274"/>
    </location>
</feature>
<sequence length="374" mass="43646">MHTQTNSGKWYSGARENRKTRESERYVPGVSILGEGCCPRPTHRGFWPEQHHVYGSGTDNNPWVVWTVPGNVLDQILPDEEIRLKTIKETTRICKEEAIELGFKCIVVRGTIHSTSTVRNVRTGKIAGYEAADDRVTVYVGNSWAECQIHGHIYVKTDEDKVPIRKIRRSEDRKIIAQGCEAVGSEYWVARWMCERPSEGEHACPLKLRKPSIEDRNSDSGYSSRGYSREDSYLGSEQGRSEPRRQQPQGTHHMQRRPSNGRRDWKREHSRGRNESPWQQSTGRFGQPRQNSRARYEEMGKIDNHSHRQEYESRDTSRSRGYDERARTFKREERAEARDIPFFRNRRSEAEEEADTARLKKATDELIDRIYNMY</sequence>
<protein>
    <submittedName>
        <fullName evidence="2">Uncharacterized protein</fullName>
    </submittedName>
</protein>
<feature type="region of interest" description="Disordered" evidence="1">
    <location>
        <begin position="1"/>
        <end position="23"/>
    </location>
</feature>
<proteinExistence type="predicted"/>
<keyword evidence="3" id="KW-1185">Reference proteome</keyword>
<reference evidence="2" key="1">
    <citation type="submission" date="2023-06" db="EMBL/GenBank/DDBJ databases">
        <title>Genome-scale phylogeny and comparative genomics of the fungal order Sordariales.</title>
        <authorList>
            <consortium name="Lawrence Berkeley National Laboratory"/>
            <person name="Hensen N."/>
            <person name="Bonometti L."/>
            <person name="Westerberg I."/>
            <person name="Brannstrom I.O."/>
            <person name="Guillou S."/>
            <person name="Cros-Aarteil S."/>
            <person name="Calhoun S."/>
            <person name="Haridas S."/>
            <person name="Kuo A."/>
            <person name="Mondo S."/>
            <person name="Pangilinan J."/>
            <person name="Riley R."/>
            <person name="LaButti K."/>
            <person name="Andreopoulos B."/>
            <person name="Lipzen A."/>
            <person name="Chen C."/>
            <person name="Yanf M."/>
            <person name="Daum C."/>
            <person name="Ng V."/>
            <person name="Clum A."/>
            <person name="Steindorff A."/>
            <person name="Ohm R."/>
            <person name="Martin F."/>
            <person name="Silar P."/>
            <person name="Natvig D."/>
            <person name="Lalanne C."/>
            <person name="Gautier V."/>
            <person name="Ament-velasquez S.L."/>
            <person name="Kruys A."/>
            <person name="Hutchinson M.I."/>
            <person name="Powell A.J."/>
            <person name="Barry K."/>
            <person name="Miller A.N."/>
            <person name="Grigoriev I.V."/>
            <person name="Debuchy R."/>
            <person name="Gladieux P."/>
            <person name="Thoren M.H."/>
            <person name="Johannesson H."/>
        </authorList>
    </citation>
    <scope>NUCLEOTIDE SEQUENCE</scope>
    <source>
        <strain evidence="2">SMH3391-2</strain>
    </source>
</reference>
<gene>
    <name evidence="2" type="ORF">B0T17DRAFT_506074</name>
</gene>
<feature type="region of interest" description="Disordered" evidence="1">
    <location>
        <begin position="212"/>
        <end position="327"/>
    </location>
</feature>
<dbReference type="EMBL" id="JAULSR010000002">
    <property type="protein sequence ID" value="KAK0629532.1"/>
    <property type="molecule type" value="Genomic_DNA"/>
</dbReference>